<evidence type="ECO:0000256" key="13">
    <source>
        <dbReference type="RuleBase" id="RU361242"/>
    </source>
</evidence>
<reference evidence="15" key="1">
    <citation type="submission" date="2020-11" db="EMBL/GenBank/DDBJ databases">
        <authorList>
            <person name="Tran Van P."/>
        </authorList>
    </citation>
    <scope>NUCLEOTIDE SEQUENCE</scope>
</reference>
<dbReference type="FunFam" id="3.90.550.10:FF:000053">
    <property type="entry name" value="Polypeptide N-acetylgalactosaminyltransferase"/>
    <property type="match status" value="1"/>
</dbReference>
<keyword evidence="4 13" id="KW-0812">Transmembrane</keyword>
<dbReference type="Gene3D" id="3.90.550.10">
    <property type="entry name" value="Spore Coat Polysaccharide Biosynthesis Protein SpsA, Chain A"/>
    <property type="match status" value="1"/>
</dbReference>
<dbReference type="InterPro" id="IPR035992">
    <property type="entry name" value="Ricin_B-like_lectins"/>
</dbReference>
<evidence type="ECO:0000256" key="3">
    <source>
        <dbReference type="ARBA" id="ARBA00005680"/>
    </source>
</evidence>
<evidence type="ECO:0000256" key="8">
    <source>
        <dbReference type="ARBA" id="ARBA00023034"/>
    </source>
</evidence>
<dbReference type="GO" id="GO:0000139">
    <property type="term" value="C:Golgi membrane"/>
    <property type="evidence" value="ECO:0007669"/>
    <property type="project" value="UniProtKB-SubCell"/>
</dbReference>
<evidence type="ECO:0000256" key="9">
    <source>
        <dbReference type="ARBA" id="ARBA00023136"/>
    </source>
</evidence>
<gene>
    <name evidence="15" type="ORF">TDIB3V08_LOCUS5666</name>
</gene>
<keyword evidence="9 13" id="KW-0472">Membrane</keyword>
<dbReference type="InterPro" id="IPR045885">
    <property type="entry name" value="GalNAc-T"/>
</dbReference>
<dbReference type="InterPro" id="IPR000772">
    <property type="entry name" value="Ricin_B_lectin"/>
</dbReference>
<dbReference type="SMART" id="SM00458">
    <property type="entry name" value="RICIN"/>
    <property type="match status" value="1"/>
</dbReference>
<comment type="similarity">
    <text evidence="3 13">Belongs to the glycosyltransferase 2 family. GalNAc-T subfamily.</text>
</comment>
<feature type="transmembrane region" description="Helical" evidence="13">
    <location>
        <begin position="7"/>
        <end position="28"/>
    </location>
</feature>
<dbReference type="EC" id="2.4.1.-" evidence="13"/>
<keyword evidence="13" id="KW-0808">Transferase</keyword>
<dbReference type="GO" id="GO:0008593">
    <property type="term" value="P:regulation of Notch signaling pathway"/>
    <property type="evidence" value="ECO:0007669"/>
    <property type="project" value="TreeGrafter"/>
</dbReference>
<evidence type="ECO:0000256" key="2">
    <source>
        <dbReference type="ARBA" id="ARBA00004323"/>
    </source>
</evidence>
<dbReference type="Gene3D" id="2.80.10.50">
    <property type="match status" value="1"/>
</dbReference>
<keyword evidence="6" id="KW-0735">Signal-anchor</keyword>
<keyword evidence="5 13" id="KW-0430">Lectin</keyword>
<dbReference type="GO" id="GO:0004653">
    <property type="term" value="F:polypeptide N-acetylgalactosaminyltransferase activity"/>
    <property type="evidence" value="ECO:0007669"/>
    <property type="project" value="TreeGrafter"/>
</dbReference>
<comment type="pathway">
    <text evidence="13">Protein modification; protein glycosylation.</text>
</comment>
<evidence type="ECO:0000256" key="10">
    <source>
        <dbReference type="ARBA" id="ARBA00023157"/>
    </source>
</evidence>
<evidence type="ECO:0000313" key="15">
    <source>
        <dbReference type="EMBL" id="CAD7199417.1"/>
    </source>
</evidence>
<evidence type="ECO:0000256" key="6">
    <source>
        <dbReference type="ARBA" id="ARBA00022968"/>
    </source>
</evidence>
<dbReference type="SUPFAM" id="SSF53448">
    <property type="entry name" value="Nucleotide-diphospho-sugar transferases"/>
    <property type="match status" value="1"/>
</dbReference>
<evidence type="ECO:0000256" key="11">
    <source>
        <dbReference type="ARBA" id="ARBA00023180"/>
    </source>
</evidence>
<dbReference type="InterPro" id="IPR029044">
    <property type="entry name" value="Nucleotide-diphossugar_trans"/>
</dbReference>
<keyword evidence="13" id="KW-0328">Glycosyltransferase</keyword>
<keyword evidence="11" id="KW-0325">Glycoprotein</keyword>
<feature type="domain" description="Ricin B lectin" evidence="14">
    <location>
        <begin position="525"/>
        <end position="647"/>
    </location>
</feature>
<keyword evidence="10 13" id="KW-1015">Disulfide bond</keyword>
<protein>
    <recommendedName>
        <fullName evidence="13">Polypeptide N-acetylgalactosaminyltransferase</fullName>
        <ecNumber evidence="13">2.4.1.-</ecNumber>
    </recommendedName>
    <alternativeName>
        <fullName evidence="13">Protein-UDP acetylgalactosaminyltransferase</fullName>
    </alternativeName>
</protein>
<dbReference type="GO" id="GO:0030246">
    <property type="term" value="F:carbohydrate binding"/>
    <property type="evidence" value="ECO:0007669"/>
    <property type="project" value="UniProtKB-KW"/>
</dbReference>
<dbReference type="Pfam" id="PF00652">
    <property type="entry name" value="Ricin_B_lectin"/>
    <property type="match status" value="1"/>
</dbReference>
<name>A0A7R8ZBQ8_TIMDO</name>
<dbReference type="AlphaFoldDB" id="A0A7R8ZBQ8"/>
<keyword evidence="8 13" id="KW-0333">Golgi apparatus</keyword>
<evidence type="ECO:0000256" key="12">
    <source>
        <dbReference type="ARBA" id="ARBA00023211"/>
    </source>
</evidence>
<proteinExistence type="inferred from homology"/>
<organism evidence="15">
    <name type="scientific">Timema douglasi</name>
    <name type="common">Walking stick</name>
    <dbReference type="NCBI Taxonomy" id="61478"/>
    <lineage>
        <taxon>Eukaryota</taxon>
        <taxon>Metazoa</taxon>
        <taxon>Ecdysozoa</taxon>
        <taxon>Arthropoda</taxon>
        <taxon>Hexapoda</taxon>
        <taxon>Insecta</taxon>
        <taxon>Pterygota</taxon>
        <taxon>Neoptera</taxon>
        <taxon>Polyneoptera</taxon>
        <taxon>Phasmatodea</taxon>
        <taxon>Timematodea</taxon>
        <taxon>Timematoidea</taxon>
        <taxon>Timematidae</taxon>
        <taxon>Timema</taxon>
    </lineage>
</organism>
<dbReference type="PANTHER" id="PTHR11675">
    <property type="entry name" value="N-ACETYLGALACTOSAMINYLTRANSFERASE"/>
    <property type="match status" value="1"/>
</dbReference>
<comment type="subcellular location">
    <subcellularLocation>
        <location evidence="2 13">Golgi apparatus membrane</location>
        <topology evidence="2 13">Single-pass type II membrane protein</topology>
    </subcellularLocation>
</comment>
<evidence type="ECO:0000259" key="14">
    <source>
        <dbReference type="SMART" id="SM00458"/>
    </source>
</evidence>
<evidence type="ECO:0000256" key="1">
    <source>
        <dbReference type="ARBA" id="ARBA00001936"/>
    </source>
</evidence>
<evidence type="ECO:0000256" key="7">
    <source>
        <dbReference type="ARBA" id="ARBA00022989"/>
    </source>
</evidence>
<dbReference type="GO" id="GO:0006493">
    <property type="term" value="P:protein O-linked glycosylation"/>
    <property type="evidence" value="ECO:0007669"/>
    <property type="project" value="TreeGrafter"/>
</dbReference>
<evidence type="ECO:0000256" key="4">
    <source>
        <dbReference type="ARBA" id="ARBA00022692"/>
    </source>
</evidence>
<keyword evidence="7 13" id="KW-1133">Transmembrane helix</keyword>
<evidence type="ECO:0000256" key="5">
    <source>
        <dbReference type="ARBA" id="ARBA00022734"/>
    </source>
</evidence>
<dbReference type="GO" id="GO:0005112">
    <property type="term" value="F:Notch binding"/>
    <property type="evidence" value="ECO:0007669"/>
    <property type="project" value="TreeGrafter"/>
</dbReference>
<sequence>MAVMNRYNSFIFGIVFASATWAVSLYLYSRLTSETSAKWSTHSPTVKAELSNFIEMEDTQLIKGEHPHQTLDNTLKKKKKYNMESNDIVIPYEDNRKSAYYQKAKYFKNNYKNSDDLIKKLQPKASKTFGLEELGMVKTREDQLVREEGYKTHAFNVLVSNHLSYHRDIPDTRHHLCKTVTYPEQLPMASIVVCFYNEHFNTLMRTVHSVVDRTPPNLLHEVILIDDFSDIDGLHEEIKTYIASNFMEKVILLRTQRREGLIRARMFGAKAASGGALVFLDSHVEVNQDWLQPLLTRIASSNTNVVMPIIDIINSDTFEYSASPLVRGGFNWGLHFKWENLPTGTLAAESDFIKPIKSPTMAGGLFAIDRMYFEELGEYDSGMNIWGGENLEISFRIWMCGGNLEMIPCSRVGHVFRRRRPYGSPTGEDTMTRNSLRVAHVWMDDYKDFYFKQRPEARNLPYGDVSERQRLRSRLQCKSFKWYLENVYPELTLPSDNKDRLKQKWSALEQPKYQPWHSRKRNYVGQYQLRLSNTSLCVTSEKGVEVKGSRLILKSCLRIKNQMWFETDKSELVLAQLLCLDANDQFPRLSKCHEMGGSQEWRHQGEKRTPLYNMAAGTCMGVSNVAKDAYVTMDLCTKPDLIQWDVVGVSR</sequence>
<keyword evidence="12 13" id="KW-0464">Manganese</keyword>
<dbReference type="EMBL" id="OA566770">
    <property type="protein sequence ID" value="CAD7199417.1"/>
    <property type="molecule type" value="Genomic_DNA"/>
</dbReference>
<dbReference type="InterPro" id="IPR001173">
    <property type="entry name" value="Glyco_trans_2-like"/>
</dbReference>
<dbReference type="PANTHER" id="PTHR11675:SF63">
    <property type="entry name" value="POLYPEPTIDE N-ACETYLGALACTOSAMINYLTRANSFERASE"/>
    <property type="match status" value="1"/>
</dbReference>
<accession>A0A7R8ZBQ8</accession>
<dbReference type="CDD" id="cd02510">
    <property type="entry name" value="pp-GalNAc-T"/>
    <property type="match status" value="1"/>
</dbReference>
<dbReference type="PROSITE" id="PS50231">
    <property type="entry name" value="RICIN_B_LECTIN"/>
    <property type="match status" value="1"/>
</dbReference>
<dbReference type="Pfam" id="PF00535">
    <property type="entry name" value="Glycos_transf_2"/>
    <property type="match status" value="1"/>
</dbReference>
<dbReference type="UniPathway" id="UPA00378"/>
<comment type="cofactor">
    <cofactor evidence="1 13">
        <name>Mn(2+)</name>
        <dbReference type="ChEBI" id="CHEBI:29035"/>
    </cofactor>
</comment>
<dbReference type="CDD" id="cd23440">
    <property type="entry name" value="beta-trefoil_Ricin_GALNT11"/>
    <property type="match status" value="1"/>
</dbReference>
<dbReference type="SUPFAM" id="SSF50370">
    <property type="entry name" value="Ricin B-like lectins"/>
    <property type="match status" value="1"/>
</dbReference>